<keyword evidence="1" id="KW-0175">Coiled coil</keyword>
<dbReference type="Pfam" id="PF06810">
    <property type="entry name" value="Phage_scaffold"/>
    <property type="match status" value="1"/>
</dbReference>
<dbReference type="PATRIC" id="fig|476272.21.peg.2152"/>
<dbReference type="RefSeq" id="WP_005948622.1">
    <property type="nucleotide sequence ID" value="NZ_CP136423.1"/>
</dbReference>
<dbReference type="GeneID" id="86822024"/>
<dbReference type="InterPro" id="IPR027267">
    <property type="entry name" value="AH/BAR_dom_sf"/>
</dbReference>
<evidence type="ECO:0008006" key="5">
    <source>
        <dbReference type="Google" id="ProtNLM"/>
    </source>
</evidence>
<evidence type="ECO:0000256" key="1">
    <source>
        <dbReference type="SAM" id="Coils"/>
    </source>
</evidence>
<organism evidence="3 4">
    <name type="scientific">Blautia hydrogenotrophica (strain DSM 10507 / JCM 14656 / S5a33)</name>
    <name type="common">Ruminococcus hydrogenotrophicus</name>
    <dbReference type="NCBI Taxonomy" id="476272"/>
    <lineage>
        <taxon>Bacteria</taxon>
        <taxon>Bacillati</taxon>
        <taxon>Bacillota</taxon>
        <taxon>Clostridia</taxon>
        <taxon>Lachnospirales</taxon>
        <taxon>Lachnospiraceae</taxon>
        <taxon>Blautia</taxon>
    </lineage>
</organism>
<evidence type="ECO:0000313" key="3">
    <source>
        <dbReference type="EMBL" id="EEG49302.1"/>
    </source>
</evidence>
<accession>C0CLP0</accession>
<dbReference type="EMBL" id="ACBZ01000090">
    <property type="protein sequence ID" value="EEG49302.1"/>
    <property type="molecule type" value="Genomic_DNA"/>
</dbReference>
<evidence type="ECO:0000256" key="2">
    <source>
        <dbReference type="SAM" id="MobiDB-lite"/>
    </source>
</evidence>
<dbReference type="eggNOG" id="ENOG5032ZA9">
    <property type="taxonomic scope" value="Bacteria"/>
</dbReference>
<evidence type="ECO:0000313" key="4">
    <source>
        <dbReference type="Proteomes" id="UP000003100"/>
    </source>
</evidence>
<dbReference type="SUPFAM" id="SSF103657">
    <property type="entry name" value="BAR/IMD domain-like"/>
    <property type="match status" value="1"/>
</dbReference>
<proteinExistence type="predicted"/>
<dbReference type="Proteomes" id="UP000003100">
    <property type="component" value="Unassembled WGS sequence"/>
</dbReference>
<comment type="caution">
    <text evidence="3">The sequence shown here is derived from an EMBL/GenBank/DDBJ whole genome shotgun (WGS) entry which is preliminary data.</text>
</comment>
<reference evidence="3 4" key="1">
    <citation type="submission" date="2009-01" db="EMBL/GenBank/DDBJ databases">
        <authorList>
            <person name="Fulton L."/>
            <person name="Clifton S."/>
            <person name="Fulton B."/>
            <person name="Xu J."/>
            <person name="Minx P."/>
            <person name="Pepin K.H."/>
            <person name="Johnson M."/>
            <person name="Bhonagiri V."/>
            <person name="Nash W.E."/>
            <person name="Mardis E.R."/>
            <person name="Wilson R.K."/>
        </authorList>
    </citation>
    <scope>NUCLEOTIDE SEQUENCE [LARGE SCALE GENOMIC DNA]</scope>
    <source>
        <strain evidence="4">DSM 10507 / JCM 14656 / S5a33</strain>
    </source>
</reference>
<name>C0CLP0_BLAHS</name>
<dbReference type="InterPro" id="IPR009636">
    <property type="entry name" value="SCAF"/>
</dbReference>
<reference evidence="3 4" key="2">
    <citation type="submission" date="2009-02" db="EMBL/GenBank/DDBJ databases">
        <title>Draft genome sequence of Blautia hydrogenotrophica DSM 10507 (Ruminococcus hydrogenotrophicus DSM 10507).</title>
        <authorList>
            <person name="Sudarsanam P."/>
            <person name="Ley R."/>
            <person name="Guruge J."/>
            <person name="Turnbaugh P.J."/>
            <person name="Mahowald M."/>
            <person name="Liep D."/>
            <person name="Gordon J."/>
        </authorList>
    </citation>
    <scope>NUCLEOTIDE SEQUENCE [LARGE SCALE GENOMIC DNA]</scope>
    <source>
        <strain evidence="4">DSM 10507 / JCM 14656 / S5a33</strain>
    </source>
</reference>
<keyword evidence="4" id="KW-1185">Reference proteome</keyword>
<feature type="region of interest" description="Disordered" evidence="2">
    <location>
        <begin position="162"/>
        <end position="184"/>
    </location>
</feature>
<gene>
    <name evidence="3" type="ORF">RUMHYD_01775</name>
</gene>
<feature type="coiled-coil region" evidence="1">
    <location>
        <begin position="37"/>
        <end position="86"/>
    </location>
</feature>
<dbReference type="HOGENOM" id="CLU_1330019_0_0_9"/>
<dbReference type="AlphaFoldDB" id="C0CLP0"/>
<protein>
    <recommendedName>
        <fullName evidence="5">Phage minor structural protein GP20</fullName>
    </recommendedName>
</protein>
<sequence length="211" mass="23890">MQNIEAILKQFGLEVPKEQSEDFRKVFHENYKTVKDYEKVESDRDKWKGQAETAEETLKRFDGVDLETMQAELDTWKQKAETAENDYKQKIYDRDFSDALKTEMESIKFSSEAAKKAVMTEIKESGLKLKDGKILGLSDLIGQIKERDASAFVDEQSEKAKQQAARFTTPGTGRSTGGTGIMTKDDIMKIKDPSERQAAIAQNLNLFGKGE</sequence>